<dbReference type="RefSeq" id="WP_015746369.1">
    <property type="nucleotide sequence ID" value="NC_013235.1"/>
</dbReference>
<dbReference type="eggNOG" id="ENOG5032T5N">
    <property type="taxonomic scope" value="Bacteria"/>
</dbReference>
<dbReference type="HOGENOM" id="CLU_1160099_0_0_11"/>
<keyword evidence="2" id="KW-0472">Membrane</keyword>
<dbReference type="KEGG" id="nml:Namu_1047"/>
<proteinExistence type="predicted"/>
<accession>C8XBJ3</accession>
<feature type="transmembrane region" description="Helical" evidence="2">
    <location>
        <begin position="216"/>
        <end position="237"/>
    </location>
</feature>
<gene>
    <name evidence="3" type="ordered locus">Namu_1047</name>
</gene>
<evidence type="ECO:0000313" key="3">
    <source>
        <dbReference type="EMBL" id="ACV77455.1"/>
    </source>
</evidence>
<keyword evidence="2" id="KW-0812">Transmembrane</keyword>
<organism evidence="3 4">
    <name type="scientific">Nakamurella multipartita (strain ATCC 700099 / DSM 44233 / CIP 104796 / JCM 9543 / NBRC 105858 / Y-104)</name>
    <name type="common">Microsphaera multipartita</name>
    <dbReference type="NCBI Taxonomy" id="479431"/>
    <lineage>
        <taxon>Bacteria</taxon>
        <taxon>Bacillati</taxon>
        <taxon>Actinomycetota</taxon>
        <taxon>Actinomycetes</taxon>
        <taxon>Nakamurellales</taxon>
        <taxon>Nakamurellaceae</taxon>
        <taxon>Nakamurella</taxon>
    </lineage>
</organism>
<dbReference type="EMBL" id="CP001737">
    <property type="protein sequence ID" value="ACV77455.1"/>
    <property type="molecule type" value="Genomic_DNA"/>
</dbReference>
<feature type="compositionally biased region" description="Pro residues" evidence="1">
    <location>
        <begin position="1"/>
        <end position="26"/>
    </location>
</feature>
<protein>
    <submittedName>
        <fullName evidence="3">Uncharacterized protein</fullName>
    </submittedName>
</protein>
<dbReference type="STRING" id="479431.Namu_1047"/>
<name>C8XBJ3_NAKMY</name>
<keyword evidence="4" id="KW-1185">Reference proteome</keyword>
<feature type="region of interest" description="Disordered" evidence="1">
    <location>
        <begin position="1"/>
        <end position="59"/>
    </location>
</feature>
<keyword evidence="2" id="KW-1133">Transmembrane helix</keyword>
<dbReference type="OrthoDB" id="4828599at2"/>
<reference evidence="3 4" key="2">
    <citation type="journal article" date="2010" name="Stand. Genomic Sci.">
        <title>Complete genome sequence of Nakamurella multipartita type strain (Y-104).</title>
        <authorList>
            <person name="Tice H."/>
            <person name="Mayilraj S."/>
            <person name="Sims D."/>
            <person name="Lapidus A."/>
            <person name="Nolan M."/>
            <person name="Lucas S."/>
            <person name="Glavina Del Rio T."/>
            <person name="Copeland A."/>
            <person name="Cheng J.F."/>
            <person name="Meincke L."/>
            <person name="Bruce D."/>
            <person name="Goodwin L."/>
            <person name="Pitluck S."/>
            <person name="Ivanova N."/>
            <person name="Mavromatis K."/>
            <person name="Ovchinnikova G."/>
            <person name="Pati A."/>
            <person name="Chen A."/>
            <person name="Palaniappan K."/>
            <person name="Land M."/>
            <person name="Hauser L."/>
            <person name="Chang Y.J."/>
            <person name="Jeffries C.D."/>
            <person name="Detter J.C."/>
            <person name="Brettin T."/>
            <person name="Rohde M."/>
            <person name="Goker M."/>
            <person name="Bristow J."/>
            <person name="Eisen J.A."/>
            <person name="Markowitz V."/>
            <person name="Hugenholtz P."/>
            <person name="Kyrpides N.C."/>
            <person name="Klenk H.P."/>
            <person name="Chen F."/>
        </authorList>
    </citation>
    <scope>NUCLEOTIDE SEQUENCE [LARGE SCALE GENOMIC DNA]</scope>
    <source>
        <strain evidence="4">ATCC 700099 / DSM 44233 / CIP 104796 / JCM 9543 / NBRC 105858 / Y-104</strain>
    </source>
</reference>
<sequence>MTTEPTPPGPTSPRPASPGPASPGPASPRLQPPGAADPERTAVLTGPVPAGAGPAGAGGWPIVVDESPQLVRGYQPPPATELPDRRTSGATDVVTCPECGQLATVNMARRSADDFCRTCDFPLFWAKGTVIAPDGEESGASLRRLPGTVGRAATASLICPHCAEPNAPSAEICVRCALSLHPVDIPEPEPQPEPEPIIVFEPDPEPEPVPAPGFDWWWVVAGVMALVAIVLIVLLIMMQ</sequence>
<evidence type="ECO:0000256" key="2">
    <source>
        <dbReference type="SAM" id="Phobius"/>
    </source>
</evidence>
<dbReference type="Proteomes" id="UP000002218">
    <property type="component" value="Chromosome"/>
</dbReference>
<dbReference type="InParanoid" id="C8XBJ3"/>
<dbReference type="AlphaFoldDB" id="C8XBJ3"/>
<evidence type="ECO:0000313" key="4">
    <source>
        <dbReference type="Proteomes" id="UP000002218"/>
    </source>
</evidence>
<evidence type="ECO:0000256" key="1">
    <source>
        <dbReference type="SAM" id="MobiDB-lite"/>
    </source>
</evidence>
<reference evidence="4" key="1">
    <citation type="submission" date="2009-09" db="EMBL/GenBank/DDBJ databases">
        <title>The complete genome of Nakamurella multipartita DSM 44233.</title>
        <authorList>
            <consortium name="US DOE Joint Genome Institute (JGI-PGF)"/>
            <person name="Lucas S."/>
            <person name="Copeland A."/>
            <person name="Lapidus A."/>
            <person name="Glavina del Rio T."/>
            <person name="Dalin E."/>
            <person name="Tice H."/>
            <person name="Bruce D."/>
            <person name="Goodwin L."/>
            <person name="Pitluck S."/>
            <person name="Kyrpides N."/>
            <person name="Mavromatis K."/>
            <person name="Ivanova N."/>
            <person name="Ovchinnikova G."/>
            <person name="Sims D."/>
            <person name="Meincke L."/>
            <person name="Brettin T."/>
            <person name="Detter J.C."/>
            <person name="Han C."/>
            <person name="Larimer F."/>
            <person name="Land M."/>
            <person name="Hauser L."/>
            <person name="Markowitz V."/>
            <person name="Cheng J.-F."/>
            <person name="Hugenholtz P."/>
            <person name="Woyke T."/>
            <person name="Wu D."/>
            <person name="Klenk H.-P."/>
            <person name="Eisen J.A."/>
        </authorList>
    </citation>
    <scope>NUCLEOTIDE SEQUENCE [LARGE SCALE GENOMIC DNA]</scope>
    <source>
        <strain evidence="4">ATCC 700099 / DSM 44233 / CIP 104796 / JCM 9543 / NBRC 105858 / Y-104</strain>
    </source>
</reference>